<dbReference type="InterPro" id="IPR000182">
    <property type="entry name" value="GNAT_dom"/>
</dbReference>
<dbReference type="Gene3D" id="3.40.630.30">
    <property type="match status" value="1"/>
</dbReference>
<accession>A0AAX2M600</accession>
<name>A0AAX2M600_CHRVL</name>
<dbReference type="PROSITE" id="PS51186">
    <property type="entry name" value="GNAT"/>
    <property type="match status" value="1"/>
</dbReference>
<dbReference type="Pfam" id="PF00583">
    <property type="entry name" value="Acetyltransf_1"/>
    <property type="match status" value="1"/>
</dbReference>
<reference evidence="4 5" key="1">
    <citation type="submission" date="2018-06" db="EMBL/GenBank/DDBJ databases">
        <authorList>
            <consortium name="Pathogen Informatics"/>
            <person name="Doyle S."/>
        </authorList>
    </citation>
    <scope>NUCLEOTIDE SEQUENCE [LARGE SCALE GENOMIC DNA]</scope>
    <source>
        <strain evidence="4 5">NCTC8684</strain>
    </source>
</reference>
<dbReference type="GO" id="GO:0016747">
    <property type="term" value="F:acyltransferase activity, transferring groups other than amino-acyl groups"/>
    <property type="evidence" value="ECO:0007669"/>
    <property type="project" value="InterPro"/>
</dbReference>
<keyword evidence="1 4" id="KW-0808">Transferase</keyword>
<dbReference type="CDD" id="cd04301">
    <property type="entry name" value="NAT_SF"/>
    <property type="match status" value="1"/>
</dbReference>
<dbReference type="InterPro" id="IPR050832">
    <property type="entry name" value="Bact_Acetyltransf"/>
</dbReference>
<dbReference type="InterPro" id="IPR016181">
    <property type="entry name" value="Acyl_CoA_acyltransferase"/>
</dbReference>
<dbReference type="RefSeq" id="WP_181902512.1">
    <property type="nucleotide sequence ID" value="NZ_JBHMEH010000002.1"/>
</dbReference>
<organism evidence="4 5">
    <name type="scientific">Chromobacterium violaceum</name>
    <dbReference type="NCBI Taxonomy" id="536"/>
    <lineage>
        <taxon>Bacteria</taxon>
        <taxon>Pseudomonadati</taxon>
        <taxon>Pseudomonadota</taxon>
        <taxon>Betaproteobacteria</taxon>
        <taxon>Neisseriales</taxon>
        <taxon>Chromobacteriaceae</taxon>
        <taxon>Chromobacterium</taxon>
    </lineage>
</organism>
<evidence type="ECO:0000259" key="3">
    <source>
        <dbReference type="PROSITE" id="PS51186"/>
    </source>
</evidence>
<dbReference type="PANTHER" id="PTHR43877">
    <property type="entry name" value="AMINOALKYLPHOSPHONATE N-ACETYLTRANSFERASE-RELATED-RELATED"/>
    <property type="match status" value="1"/>
</dbReference>
<evidence type="ECO:0000313" key="5">
    <source>
        <dbReference type="Proteomes" id="UP000254029"/>
    </source>
</evidence>
<feature type="domain" description="N-acetyltransferase" evidence="3">
    <location>
        <begin position="18"/>
        <end position="166"/>
    </location>
</feature>
<protein>
    <submittedName>
        <fullName evidence="4">Uncharacterized N-acetyltransferase YsnE</fullName>
        <ecNumber evidence="4">2.3.1.-</ecNumber>
    </submittedName>
</protein>
<dbReference type="EC" id="2.3.1.-" evidence="4"/>
<evidence type="ECO:0000256" key="2">
    <source>
        <dbReference type="ARBA" id="ARBA00023315"/>
    </source>
</evidence>
<dbReference type="EMBL" id="UIGR01000001">
    <property type="protein sequence ID" value="SUX31923.1"/>
    <property type="molecule type" value="Genomic_DNA"/>
</dbReference>
<sequence>MQTQDRPIAASPRPVSGLSIRLERPDQPEVHALIEALDAYQKPLYPPECHYGVDVSALLKPDVAFAVIRGEEGAALGCGAVCCAAEYGELKRVFVKPESRGMGAARALLSFLEEQARARGCETMMLETGIHQHEAIRLYQRAGYDFCPPFGDYPDDPHSVFMRKAL</sequence>
<evidence type="ECO:0000313" key="4">
    <source>
        <dbReference type="EMBL" id="SUX31923.1"/>
    </source>
</evidence>
<gene>
    <name evidence="4" type="primary">ysnE</name>
    <name evidence="4" type="ORF">NCTC8684_00995</name>
</gene>
<dbReference type="AlphaFoldDB" id="A0AAX2M600"/>
<evidence type="ECO:0000256" key="1">
    <source>
        <dbReference type="ARBA" id="ARBA00022679"/>
    </source>
</evidence>
<dbReference type="SUPFAM" id="SSF55729">
    <property type="entry name" value="Acyl-CoA N-acyltransferases (Nat)"/>
    <property type="match status" value="1"/>
</dbReference>
<dbReference type="PANTHER" id="PTHR43877:SF2">
    <property type="entry name" value="AMINOALKYLPHOSPHONATE N-ACETYLTRANSFERASE-RELATED"/>
    <property type="match status" value="1"/>
</dbReference>
<dbReference type="Proteomes" id="UP000254029">
    <property type="component" value="Unassembled WGS sequence"/>
</dbReference>
<keyword evidence="2 4" id="KW-0012">Acyltransferase</keyword>
<proteinExistence type="predicted"/>
<comment type="caution">
    <text evidence="4">The sequence shown here is derived from an EMBL/GenBank/DDBJ whole genome shotgun (WGS) entry which is preliminary data.</text>
</comment>